<organism evidence="1">
    <name type="scientific">Anguilla anguilla</name>
    <name type="common">European freshwater eel</name>
    <name type="synonym">Muraena anguilla</name>
    <dbReference type="NCBI Taxonomy" id="7936"/>
    <lineage>
        <taxon>Eukaryota</taxon>
        <taxon>Metazoa</taxon>
        <taxon>Chordata</taxon>
        <taxon>Craniata</taxon>
        <taxon>Vertebrata</taxon>
        <taxon>Euteleostomi</taxon>
        <taxon>Actinopterygii</taxon>
        <taxon>Neopterygii</taxon>
        <taxon>Teleostei</taxon>
        <taxon>Anguilliformes</taxon>
        <taxon>Anguillidae</taxon>
        <taxon>Anguilla</taxon>
    </lineage>
</organism>
<dbReference type="EMBL" id="GBXM01097277">
    <property type="protein sequence ID" value="JAH11300.1"/>
    <property type="molecule type" value="Transcribed_RNA"/>
</dbReference>
<evidence type="ECO:0000313" key="1">
    <source>
        <dbReference type="EMBL" id="JAH11300.1"/>
    </source>
</evidence>
<accession>A0A0E9Q4P8</accession>
<protein>
    <submittedName>
        <fullName evidence="1">Uncharacterized protein</fullName>
    </submittedName>
</protein>
<sequence length="57" mass="6906">MLKRFRFRLRYRMHNGSLMPQTRKINCGKATQLLKRRKNLSVTATLYQKHVKFQKPS</sequence>
<name>A0A0E9Q4P8_ANGAN</name>
<reference evidence="1" key="1">
    <citation type="submission" date="2014-11" db="EMBL/GenBank/DDBJ databases">
        <authorList>
            <person name="Amaro Gonzalez C."/>
        </authorList>
    </citation>
    <scope>NUCLEOTIDE SEQUENCE</scope>
</reference>
<reference evidence="1" key="2">
    <citation type="journal article" date="2015" name="Fish Shellfish Immunol.">
        <title>Early steps in the European eel (Anguilla anguilla)-Vibrio vulnificus interaction in the gills: Role of the RtxA13 toxin.</title>
        <authorList>
            <person name="Callol A."/>
            <person name="Pajuelo D."/>
            <person name="Ebbesson L."/>
            <person name="Teles M."/>
            <person name="MacKenzie S."/>
            <person name="Amaro C."/>
        </authorList>
    </citation>
    <scope>NUCLEOTIDE SEQUENCE</scope>
</reference>
<proteinExistence type="predicted"/>
<dbReference type="AlphaFoldDB" id="A0A0E9Q4P8"/>